<keyword evidence="2" id="KW-0812">Transmembrane</keyword>
<sequence length="385" mass="42731">MPPFPNPDTYLNHLTPEAGARFEGVRNLCLAVLGATIWDDLLYLPEDIRILRKEPFRADIFCFFFSRLFALTFVLLAVIQQTGPLGNCHGMEISIGIICYFAMLCTTYLFLQRIRTLYTGSQKITTLFSILWLITLGATTPSTFGVKMAYIPGTRYCVASNAERYVATAAFVRFAFDTLVYLAVAYHRVCIEGKTPKNVLNEREKKDSGLVPSGLYGAFLRGGQQYYIMAICLDFPIGILIALPSTPVEFKLMLTYPAVALSASMASRVFRISKEGLVRGRSQPTIPISDVNFAHNPRHVKSTLGLHDHDQETCELRTTAQMGSTLPSHSHTHEAQGNGVERRMITIVFPQKDGVVETKNDPDGSAKDTSSSTFNTDKGEITTET</sequence>
<feature type="transmembrane region" description="Helical" evidence="2">
    <location>
        <begin position="91"/>
        <end position="111"/>
    </location>
</feature>
<evidence type="ECO:0000313" key="3">
    <source>
        <dbReference type="EMBL" id="KAF7760151.1"/>
    </source>
</evidence>
<feature type="compositionally biased region" description="Basic and acidic residues" evidence="1">
    <location>
        <begin position="354"/>
        <end position="366"/>
    </location>
</feature>
<feature type="transmembrane region" description="Helical" evidence="2">
    <location>
        <begin position="58"/>
        <end position="79"/>
    </location>
</feature>
<dbReference type="AlphaFoldDB" id="A0A8H7EVK9"/>
<dbReference type="Proteomes" id="UP000629468">
    <property type="component" value="Unassembled WGS sequence"/>
</dbReference>
<feature type="compositionally biased region" description="Polar residues" evidence="1">
    <location>
        <begin position="367"/>
        <end position="376"/>
    </location>
</feature>
<evidence type="ECO:0000256" key="1">
    <source>
        <dbReference type="SAM" id="MobiDB-lite"/>
    </source>
</evidence>
<reference evidence="3 4" key="1">
    <citation type="journal article" name="Sci. Rep.">
        <title>Telomere-to-telomere assembled and centromere annotated genomes of the two main subspecies of the button mushroom Agaricus bisporus reveal especially polymorphic chromosome ends.</title>
        <authorList>
            <person name="Sonnenberg A.S.M."/>
            <person name="Sedaghat-Telgerd N."/>
            <person name="Lavrijssen B."/>
            <person name="Ohm R.A."/>
            <person name="Hendrickx P.M."/>
            <person name="Scholtmeijer K."/>
            <person name="Baars J.J.P."/>
            <person name="van Peer A."/>
        </authorList>
    </citation>
    <scope>NUCLEOTIDE SEQUENCE [LARGE SCALE GENOMIC DNA]</scope>
    <source>
        <strain evidence="3 4">H119_p4</strain>
    </source>
</reference>
<feature type="transmembrane region" description="Helical" evidence="2">
    <location>
        <begin position="164"/>
        <end position="184"/>
    </location>
</feature>
<evidence type="ECO:0000256" key="2">
    <source>
        <dbReference type="SAM" id="Phobius"/>
    </source>
</evidence>
<protein>
    <submittedName>
        <fullName evidence="3">Uncharacterized protein</fullName>
    </submittedName>
</protein>
<keyword evidence="2" id="KW-1133">Transmembrane helix</keyword>
<dbReference type="EMBL" id="JABXXO010000015">
    <property type="protein sequence ID" value="KAF7760151.1"/>
    <property type="molecule type" value="Genomic_DNA"/>
</dbReference>
<accession>A0A8H7EVK9</accession>
<keyword evidence="2" id="KW-0472">Membrane</keyword>
<feature type="transmembrane region" description="Helical" evidence="2">
    <location>
        <begin position="123"/>
        <end position="144"/>
    </location>
</feature>
<feature type="region of interest" description="Disordered" evidence="1">
    <location>
        <begin position="353"/>
        <end position="385"/>
    </location>
</feature>
<feature type="transmembrane region" description="Helical" evidence="2">
    <location>
        <begin position="226"/>
        <end position="244"/>
    </location>
</feature>
<comment type="caution">
    <text evidence="3">The sequence shown here is derived from an EMBL/GenBank/DDBJ whole genome shotgun (WGS) entry which is preliminary data.</text>
</comment>
<gene>
    <name evidence="3" type="ORF">Agabi119p4_10827</name>
</gene>
<evidence type="ECO:0000313" key="4">
    <source>
        <dbReference type="Proteomes" id="UP000629468"/>
    </source>
</evidence>
<name>A0A8H7EVK9_AGABI</name>
<proteinExistence type="predicted"/>
<organism evidence="3 4">
    <name type="scientific">Agaricus bisporus var. burnettii</name>
    <dbReference type="NCBI Taxonomy" id="192524"/>
    <lineage>
        <taxon>Eukaryota</taxon>
        <taxon>Fungi</taxon>
        <taxon>Dikarya</taxon>
        <taxon>Basidiomycota</taxon>
        <taxon>Agaricomycotina</taxon>
        <taxon>Agaricomycetes</taxon>
        <taxon>Agaricomycetidae</taxon>
        <taxon>Agaricales</taxon>
        <taxon>Agaricineae</taxon>
        <taxon>Agaricaceae</taxon>
        <taxon>Agaricus</taxon>
    </lineage>
</organism>